<evidence type="ECO:0000313" key="1">
    <source>
        <dbReference type="EMBL" id="KAF9520384.1"/>
    </source>
</evidence>
<evidence type="ECO:0000313" key="2">
    <source>
        <dbReference type="Proteomes" id="UP000886523"/>
    </source>
</evidence>
<reference evidence="1" key="1">
    <citation type="journal article" date="2020" name="Nat. Commun.">
        <title>Large-scale genome sequencing of mycorrhizal fungi provides insights into the early evolution of symbiotic traits.</title>
        <authorList>
            <person name="Miyauchi S."/>
            <person name="Kiss E."/>
            <person name="Kuo A."/>
            <person name="Drula E."/>
            <person name="Kohler A."/>
            <person name="Sanchez-Garcia M."/>
            <person name="Morin E."/>
            <person name="Andreopoulos B."/>
            <person name="Barry K.W."/>
            <person name="Bonito G."/>
            <person name="Buee M."/>
            <person name="Carver A."/>
            <person name="Chen C."/>
            <person name="Cichocki N."/>
            <person name="Clum A."/>
            <person name="Culley D."/>
            <person name="Crous P.W."/>
            <person name="Fauchery L."/>
            <person name="Girlanda M."/>
            <person name="Hayes R.D."/>
            <person name="Keri Z."/>
            <person name="LaButti K."/>
            <person name="Lipzen A."/>
            <person name="Lombard V."/>
            <person name="Magnuson J."/>
            <person name="Maillard F."/>
            <person name="Murat C."/>
            <person name="Nolan M."/>
            <person name="Ohm R.A."/>
            <person name="Pangilinan J."/>
            <person name="Pereira M.F."/>
            <person name="Perotto S."/>
            <person name="Peter M."/>
            <person name="Pfister S."/>
            <person name="Riley R."/>
            <person name="Sitrit Y."/>
            <person name="Stielow J.B."/>
            <person name="Szollosi G."/>
            <person name="Zifcakova L."/>
            <person name="Stursova M."/>
            <person name="Spatafora J.W."/>
            <person name="Tedersoo L."/>
            <person name="Vaario L.M."/>
            <person name="Yamada A."/>
            <person name="Yan M."/>
            <person name="Wang P."/>
            <person name="Xu J."/>
            <person name="Bruns T."/>
            <person name="Baldrian P."/>
            <person name="Vilgalys R."/>
            <person name="Dunand C."/>
            <person name="Henrissat B."/>
            <person name="Grigoriev I.V."/>
            <person name="Hibbett D."/>
            <person name="Nagy L.G."/>
            <person name="Martin F.M."/>
        </authorList>
    </citation>
    <scope>NUCLEOTIDE SEQUENCE</scope>
    <source>
        <strain evidence="1">UP504</strain>
    </source>
</reference>
<dbReference type="OrthoDB" id="5392202at2759"/>
<dbReference type="Proteomes" id="UP000886523">
    <property type="component" value="Unassembled WGS sequence"/>
</dbReference>
<gene>
    <name evidence="1" type="ORF">BS47DRAFT_1370498</name>
</gene>
<dbReference type="PANTHER" id="PTHR28180">
    <property type="entry name" value="CONSERVED MITOCHONDRIAL PROTEIN-RELATED"/>
    <property type="match status" value="1"/>
</dbReference>
<protein>
    <recommendedName>
        <fullName evidence="3">Dol-P-Man:Man(5)GlcNAc(2)-PP-Dol alpha-1,3-mannosyltransferase</fullName>
    </recommendedName>
</protein>
<dbReference type="Gene3D" id="1.20.1290.10">
    <property type="entry name" value="AhpD-like"/>
    <property type="match status" value="1"/>
</dbReference>
<dbReference type="SUPFAM" id="SSF69118">
    <property type="entry name" value="AhpD-like"/>
    <property type="match status" value="1"/>
</dbReference>
<dbReference type="InterPro" id="IPR052999">
    <property type="entry name" value="PTS1_Protein"/>
</dbReference>
<sequence length="264" mass="28092">MSLPGALKHILTLRTPNALASPGLSKLAPVLRTTWCEAAAQSAYGYAILLQRSDLRPVDDRTAKAALMRETGLKCAVFVGVPKVINSLAGLTTRLDEDVKAKLNQEPLRTLHNERAGIEQVTTRGKKLFASVYDPHTEKLLAKLGSYHPDFPGFIVANEYGALLSDPPPESCALDGRVGRTLTSVAGVACLRASGGVGPQLISHVYGLLKAREYDGGGHTPPAVGPLEGDDWLASAEGATWIIEVVDRLVDALHGSGELSRTKL</sequence>
<dbReference type="PANTHER" id="PTHR28180:SF2">
    <property type="entry name" value="PEROXISOMAL PROTEIN 2"/>
    <property type="match status" value="1"/>
</dbReference>
<comment type="caution">
    <text evidence="1">The sequence shown here is derived from an EMBL/GenBank/DDBJ whole genome shotgun (WGS) entry which is preliminary data.</text>
</comment>
<dbReference type="EMBL" id="MU128912">
    <property type="protein sequence ID" value="KAF9520384.1"/>
    <property type="molecule type" value="Genomic_DNA"/>
</dbReference>
<dbReference type="InterPro" id="IPR029032">
    <property type="entry name" value="AhpD-like"/>
</dbReference>
<dbReference type="AlphaFoldDB" id="A0A9P6B9S4"/>
<evidence type="ECO:0008006" key="3">
    <source>
        <dbReference type="Google" id="ProtNLM"/>
    </source>
</evidence>
<proteinExistence type="predicted"/>
<organism evidence="1 2">
    <name type="scientific">Hydnum rufescens UP504</name>
    <dbReference type="NCBI Taxonomy" id="1448309"/>
    <lineage>
        <taxon>Eukaryota</taxon>
        <taxon>Fungi</taxon>
        <taxon>Dikarya</taxon>
        <taxon>Basidiomycota</taxon>
        <taxon>Agaricomycotina</taxon>
        <taxon>Agaricomycetes</taxon>
        <taxon>Cantharellales</taxon>
        <taxon>Hydnaceae</taxon>
        <taxon>Hydnum</taxon>
    </lineage>
</organism>
<keyword evidence="2" id="KW-1185">Reference proteome</keyword>
<accession>A0A9P6B9S4</accession>
<name>A0A9P6B9S4_9AGAM</name>